<evidence type="ECO:0000313" key="2">
    <source>
        <dbReference type="Proteomes" id="UP000269669"/>
    </source>
</evidence>
<dbReference type="Proteomes" id="UP000269669">
    <property type="component" value="Unassembled WGS sequence"/>
</dbReference>
<comment type="caution">
    <text evidence="1">The sequence shown here is derived from an EMBL/GenBank/DDBJ whole genome shotgun (WGS) entry which is preliminary data.</text>
</comment>
<dbReference type="EMBL" id="RSDW01000001">
    <property type="protein sequence ID" value="RSL18458.1"/>
    <property type="molecule type" value="Genomic_DNA"/>
</dbReference>
<organism evidence="1 2">
    <name type="scientific">Edaphobacter aggregans</name>
    <dbReference type="NCBI Taxonomy" id="570835"/>
    <lineage>
        <taxon>Bacteria</taxon>
        <taxon>Pseudomonadati</taxon>
        <taxon>Acidobacteriota</taxon>
        <taxon>Terriglobia</taxon>
        <taxon>Terriglobales</taxon>
        <taxon>Acidobacteriaceae</taxon>
        <taxon>Edaphobacter</taxon>
    </lineage>
</organism>
<accession>A0A3R9QK46</accession>
<evidence type="ECO:0000313" key="1">
    <source>
        <dbReference type="EMBL" id="RSL18458.1"/>
    </source>
</evidence>
<proteinExistence type="predicted"/>
<keyword evidence="2" id="KW-1185">Reference proteome</keyword>
<sequence>MKYSLVVALLGVSAMTGCTKEQKPKEVVVSQATYVMDSWKPMLAPRPILKSNNWNVIVHLEVVRRPTPIEATWWHDGSLYDLHGWMKSNFNGKHTDAQITSGEVNNEGIPQAVTWQSTVMGEPNYSWKFSFHEGGRMVVWVTSLKQSFYFHRQ</sequence>
<dbReference type="PROSITE" id="PS51257">
    <property type="entry name" value="PROKAR_LIPOPROTEIN"/>
    <property type="match status" value="1"/>
</dbReference>
<protein>
    <submittedName>
        <fullName evidence="1">Uncharacterized protein</fullName>
    </submittedName>
</protein>
<gene>
    <name evidence="1" type="ORF">EDE15_4032</name>
</gene>
<dbReference type="AlphaFoldDB" id="A0A3R9QK46"/>
<reference evidence="1 2" key="1">
    <citation type="submission" date="2018-12" db="EMBL/GenBank/DDBJ databases">
        <title>Sequencing of bacterial isolates from soil warming experiment in Harvard Forest, Massachusetts, USA.</title>
        <authorList>
            <person name="Deangelis K."/>
        </authorList>
    </citation>
    <scope>NUCLEOTIDE SEQUENCE [LARGE SCALE GENOMIC DNA]</scope>
    <source>
        <strain evidence="1 2">EB153</strain>
    </source>
</reference>
<name>A0A3R9QK46_9BACT</name>